<dbReference type="EMBL" id="KC246783">
    <property type="protein sequence ID" value="AHF24027.1"/>
    <property type="molecule type" value="Genomic_DNA"/>
</dbReference>
<organism evidence="1">
    <name type="scientific">uncultured bacterium Contig643</name>
    <dbReference type="NCBI Taxonomy" id="1393602"/>
    <lineage>
        <taxon>Bacteria</taxon>
        <taxon>environmental samples</taxon>
    </lineage>
</organism>
<evidence type="ECO:0000313" key="1">
    <source>
        <dbReference type="EMBL" id="AHF24027.1"/>
    </source>
</evidence>
<reference evidence="1" key="1">
    <citation type="journal article" date="2013" name="PLoS ONE">
        <title>Metagenomic insights into the carbohydrate-active enzymes carried by the microorganisms adhering to solid digesta in the rumen of cows.</title>
        <authorList>
            <person name="Wang L."/>
            <person name="Hatem A."/>
            <person name="Catalyurek U.V."/>
            <person name="Morrison M."/>
            <person name="Yu Z."/>
        </authorList>
    </citation>
    <scope>NUCLEOTIDE SEQUENCE</scope>
</reference>
<accession>W0FML7</accession>
<protein>
    <submittedName>
        <fullName evidence="1">Uncharacterized protein</fullName>
    </submittedName>
</protein>
<name>W0FML7_9BACT</name>
<sequence length="171" mass="19218">MLVSSNQNRVIGVGGSPSLLVEEMLLAPLNFLRMFEVVACFAYWNEVRSLFAGHRISVPSAERQLWMLSYMIDVVHGAQLPLRSVRLHIVASDHALPSADLTLIVIVLQYFVLQLDPFRMLVESPELILLDEAIDPFDCDLVCHCLVLQKKKTGAIPIFDLKHISTEISCM</sequence>
<proteinExistence type="predicted"/>
<dbReference type="AlphaFoldDB" id="W0FML7"/>